<feature type="domain" description="POTRA" evidence="9">
    <location>
        <begin position="57"/>
        <end position="125"/>
    </location>
</feature>
<dbReference type="InterPro" id="IPR013685">
    <property type="entry name" value="POTRA_FtsQ_type"/>
</dbReference>
<dbReference type="PANTHER" id="PTHR37820">
    <property type="entry name" value="CELL DIVISION PROTEIN DIVIB"/>
    <property type="match status" value="1"/>
</dbReference>
<protein>
    <submittedName>
        <fullName evidence="10">Cell division protein FtsQ</fullName>
    </submittedName>
</protein>
<reference evidence="10 11" key="1">
    <citation type="submission" date="2022-06" db="EMBL/GenBank/DDBJ databases">
        <title>Genomic Encyclopedia of Archaeal and Bacterial Type Strains, Phase II (KMG-II): from individual species to whole genera.</title>
        <authorList>
            <person name="Goeker M."/>
        </authorList>
    </citation>
    <scope>NUCLEOTIDE SEQUENCE [LARGE SCALE GENOMIC DNA]</scope>
    <source>
        <strain evidence="10 11">DSM 44255</strain>
    </source>
</reference>
<dbReference type="PANTHER" id="PTHR37820:SF1">
    <property type="entry name" value="CELL DIVISION PROTEIN FTSQ"/>
    <property type="match status" value="1"/>
</dbReference>
<evidence type="ECO:0000256" key="5">
    <source>
        <dbReference type="ARBA" id="ARBA00022989"/>
    </source>
</evidence>
<organism evidence="10 11">
    <name type="scientific">Actinokineospora diospyrosa</name>
    <dbReference type="NCBI Taxonomy" id="103728"/>
    <lineage>
        <taxon>Bacteria</taxon>
        <taxon>Bacillati</taxon>
        <taxon>Actinomycetota</taxon>
        <taxon>Actinomycetes</taxon>
        <taxon>Pseudonocardiales</taxon>
        <taxon>Pseudonocardiaceae</taxon>
        <taxon>Actinokineospora</taxon>
    </lineage>
</organism>
<accession>A0ABT1IJS0</accession>
<comment type="caution">
    <text evidence="10">The sequence shown here is derived from an EMBL/GenBank/DDBJ whole genome shotgun (WGS) entry which is preliminary data.</text>
</comment>
<keyword evidence="6" id="KW-0472">Membrane</keyword>
<keyword evidence="11" id="KW-1185">Reference proteome</keyword>
<dbReference type="Gene3D" id="3.10.20.310">
    <property type="entry name" value="membrane protein fhac"/>
    <property type="match status" value="1"/>
</dbReference>
<keyword evidence="3 10" id="KW-0132">Cell division</keyword>
<evidence type="ECO:0000256" key="1">
    <source>
        <dbReference type="ARBA" id="ARBA00004370"/>
    </source>
</evidence>
<keyword evidence="2" id="KW-1003">Cell membrane</keyword>
<keyword evidence="7" id="KW-0131">Cell cycle</keyword>
<evidence type="ECO:0000313" key="11">
    <source>
        <dbReference type="Proteomes" id="UP001205185"/>
    </source>
</evidence>
<dbReference type="PROSITE" id="PS51779">
    <property type="entry name" value="POTRA"/>
    <property type="match status" value="1"/>
</dbReference>
<evidence type="ECO:0000256" key="6">
    <source>
        <dbReference type="ARBA" id="ARBA00023136"/>
    </source>
</evidence>
<keyword evidence="5" id="KW-1133">Transmembrane helix</keyword>
<gene>
    <name evidence="10" type="ORF">LV75_005428</name>
</gene>
<dbReference type="Proteomes" id="UP001205185">
    <property type="component" value="Unassembled WGS sequence"/>
</dbReference>
<evidence type="ECO:0000256" key="3">
    <source>
        <dbReference type="ARBA" id="ARBA00022618"/>
    </source>
</evidence>
<proteinExistence type="predicted"/>
<keyword evidence="4" id="KW-0812">Transmembrane</keyword>
<sequence length="244" mass="26111">MTDTVPGGRRPRRRPRGAKRPARRRVQRRYLVRRWTVLGSLLAVTGLVVLIFFTPVLGANTVEVTGIKDLTADEVRAAAAIEPGTPLARLDADEIAERVRQLPRVGAVDVRRSFPATVELVITERTPVAVIVRDDGAHLLDASGVDYGTIKAAPPGLPTLDASGEFATKAATTVLATIPPQLSEIVVAVTARTPTDVRLTLADQRVVKWGDAENVPHKAAVLGALLTQKGKTFDVAAPDFPTIS</sequence>
<dbReference type="InterPro" id="IPR034746">
    <property type="entry name" value="POTRA"/>
</dbReference>
<evidence type="ECO:0000259" key="9">
    <source>
        <dbReference type="PROSITE" id="PS51779"/>
    </source>
</evidence>
<feature type="region of interest" description="Disordered" evidence="8">
    <location>
        <begin position="1"/>
        <end position="23"/>
    </location>
</feature>
<dbReference type="EMBL" id="JAMTCO010000014">
    <property type="protein sequence ID" value="MCP2272902.1"/>
    <property type="molecule type" value="Genomic_DNA"/>
</dbReference>
<dbReference type="Pfam" id="PF08478">
    <property type="entry name" value="POTRA_1"/>
    <property type="match status" value="1"/>
</dbReference>
<evidence type="ECO:0000256" key="8">
    <source>
        <dbReference type="SAM" id="MobiDB-lite"/>
    </source>
</evidence>
<evidence type="ECO:0000256" key="2">
    <source>
        <dbReference type="ARBA" id="ARBA00022475"/>
    </source>
</evidence>
<dbReference type="InterPro" id="IPR050487">
    <property type="entry name" value="FtsQ_DivIB"/>
</dbReference>
<evidence type="ECO:0000256" key="7">
    <source>
        <dbReference type="ARBA" id="ARBA00023306"/>
    </source>
</evidence>
<dbReference type="InterPro" id="IPR005548">
    <property type="entry name" value="Cell_div_FtsQ/DivIB_C"/>
</dbReference>
<evidence type="ECO:0000256" key="4">
    <source>
        <dbReference type="ARBA" id="ARBA00022692"/>
    </source>
</evidence>
<comment type="subcellular location">
    <subcellularLocation>
        <location evidence="1">Membrane</location>
    </subcellularLocation>
</comment>
<dbReference type="Pfam" id="PF03799">
    <property type="entry name" value="FtsQ_DivIB_C"/>
    <property type="match status" value="1"/>
</dbReference>
<dbReference type="GO" id="GO:0051301">
    <property type="term" value="P:cell division"/>
    <property type="evidence" value="ECO:0007669"/>
    <property type="project" value="UniProtKB-KW"/>
</dbReference>
<evidence type="ECO:0000313" key="10">
    <source>
        <dbReference type="EMBL" id="MCP2272902.1"/>
    </source>
</evidence>
<feature type="compositionally biased region" description="Basic residues" evidence="8">
    <location>
        <begin position="9"/>
        <end position="23"/>
    </location>
</feature>
<name>A0ABT1IJS0_9PSEU</name>
<dbReference type="RefSeq" id="WP_253889832.1">
    <property type="nucleotide sequence ID" value="NZ_BAAAVB010000007.1"/>
</dbReference>